<reference evidence="1" key="1">
    <citation type="submission" date="2016-10" db="EMBL/GenBank/DDBJ databases">
        <title>Sequence of Gallionella enrichment culture.</title>
        <authorList>
            <person name="Poehlein A."/>
            <person name="Muehling M."/>
            <person name="Daniel R."/>
        </authorList>
    </citation>
    <scope>NUCLEOTIDE SEQUENCE</scope>
</reference>
<organism evidence="1">
    <name type="scientific">mine drainage metagenome</name>
    <dbReference type="NCBI Taxonomy" id="410659"/>
    <lineage>
        <taxon>unclassified sequences</taxon>
        <taxon>metagenomes</taxon>
        <taxon>ecological metagenomes</taxon>
    </lineage>
</organism>
<dbReference type="AlphaFoldDB" id="A0A1J5Q0A0"/>
<sequence>MNTLASATERLTQSREGLRLALSKVASPCADTGGPGTNPFSLDWLVNLKVAPGTRLLLDIFRDWWARQPLRLALTLTADAAGVVLQPIAQRYPLGLVAGAALAGGLIVLTRPWRWISTSALLTGLLPQLIAEALKHMPAQARADNPHPV</sequence>
<accession>A0A1J5Q0A0</accession>
<evidence type="ECO:0000313" key="1">
    <source>
        <dbReference type="EMBL" id="OIQ73447.1"/>
    </source>
</evidence>
<comment type="caution">
    <text evidence="1">The sequence shown here is derived from an EMBL/GenBank/DDBJ whole genome shotgun (WGS) entry which is preliminary data.</text>
</comment>
<proteinExistence type="predicted"/>
<protein>
    <submittedName>
        <fullName evidence="1">Uncharacterized protein</fullName>
    </submittedName>
</protein>
<dbReference type="EMBL" id="MLJW01002866">
    <property type="protein sequence ID" value="OIQ73447.1"/>
    <property type="molecule type" value="Genomic_DNA"/>
</dbReference>
<gene>
    <name evidence="1" type="ORF">GALL_449150</name>
</gene>
<name>A0A1J5Q0A0_9ZZZZ</name>